<evidence type="ECO:0000313" key="5">
    <source>
        <dbReference type="Proteomes" id="UP001497453"/>
    </source>
</evidence>
<keyword evidence="3" id="KW-0131">Cell cycle</keyword>
<accession>A0ABP1CQR3</accession>
<sequence length="181" mass="20023">MNVTGVELGLKNFIDVRCAQDGRVDKVARMLCASAVTTVNAVERLSMKELDQARELQNQVLRLTERTLALPFGRAMFIFGTVTIVTRETYRIPRMEYTTLLQQQNLATVPDPAKLNAEVISWADFKFHNVVASGLRISHTSTVADSSWIKFNEPAELTSEDAGFLFVLGLTGHLPVLLGGV</sequence>
<gene>
    <name evidence="4" type="ORF">GFSPODELE1_LOCUS1959</name>
</gene>
<keyword evidence="5" id="KW-1185">Reference proteome</keyword>
<dbReference type="EMBL" id="OZ037953">
    <property type="protein sequence ID" value="CAL1698030.1"/>
    <property type="molecule type" value="Genomic_DNA"/>
</dbReference>
<name>A0ABP1CQR3_9APHY</name>
<proteinExistence type="predicted"/>
<organism evidence="4 5">
    <name type="scientific">Somion occarium</name>
    <dbReference type="NCBI Taxonomy" id="3059160"/>
    <lineage>
        <taxon>Eukaryota</taxon>
        <taxon>Fungi</taxon>
        <taxon>Dikarya</taxon>
        <taxon>Basidiomycota</taxon>
        <taxon>Agaricomycotina</taxon>
        <taxon>Agaricomycetes</taxon>
        <taxon>Polyporales</taxon>
        <taxon>Cerrenaceae</taxon>
        <taxon>Somion</taxon>
    </lineage>
</organism>
<evidence type="ECO:0000313" key="4">
    <source>
        <dbReference type="EMBL" id="CAL1698030.1"/>
    </source>
</evidence>
<dbReference type="PANTHER" id="PTHR12827:SF3">
    <property type="entry name" value="ANAPHASE-PROMOTING COMPLEX SUBUNIT 1"/>
    <property type="match status" value="1"/>
</dbReference>
<keyword evidence="2" id="KW-0498">Mitosis</keyword>
<evidence type="ECO:0000256" key="3">
    <source>
        <dbReference type="ARBA" id="ARBA00023306"/>
    </source>
</evidence>
<keyword evidence="1" id="KW-0132">Cell division</keyword>
<dbReference type="InterPro" id="IPR024990">
    <property type="entry name" value="Apc1"/>
</dbReference>
<evidence type="ECO:0000256" key="1">
    <source>
        <dbReference type="ARBA" id="ARBA00022618"/>
    </source>
</evidence>
<dbReference type="Proteomes" id="UP001497453">
    <property type="component" value="Chromosome 10"/>
</dbReference>
<dbReference type="PANTHER" id="PTHR12827">
    <property type="entry name" value="MEIOTIC CHECKPOINT REGULATOR TSG24 FAMILY MEMBER"/>
    <property type="match status" value="1"/>
</dbReference>
<evidence type="ECO:0000256" key="2">
    <source>
        <dbReference type="ARBA" id="ARBA00022776"/>
    </source>
</evidence>
<protein>
    <submittedName>
        <fullName evidence="4">Uncharacterized protein</fullName>
    </submittedName>
</protein>
<reference evidence="5" key="1">
    <citation type="submission" date="2024-04" db="EMBL/GenBank/DDBJ databases">
        <authorList>
            <person name="Shaw F."/>
            <person name="Minotto A."/>
        </authorList>
    </citation>
    <scope>NUCLEOTIDE SEQUENCE [LARGE SCALE GENOMIC DNA]</scope>
</reference>